<evidence type="ECO:0000259" key="1">
    <source>
        <dbReference type="PROSITE" id="PS51832"/>
    </source>
</evidence>
<evidence type="ECO:0000313" key="3">
    <source>
        <dbReference type="Proteomes" id="UP000441585"/>
    </source>
</evidence>
<dbReference type="Gene3D" id="1.10.3210.10">
    <property type="entry name" value="Hypothetical protein af1432"/>
    <property type="match status" value="1"/>
</dbReference>
<organism evidence="2 3">
    <name type="scientific">Metabacillus idriensis</name>
    <dbReference type="NCBI Taxonomy" id="324768"/>
    <lineage>
        <taxon>Bacteria</taxon>
        <taxon>Bacillati</taxon>
        <taxon>Bacillota</taxon>
        <taxon>Bacilli</taxon>
        <taxon>Bacillales</taxon>
        <taxon>Bacillaceae</taxon>
        <taxon>Metabacillus</taxon>
    </lineage>
</organism>
<dbReference type="EMBL" id="WKKF01000002">
    <property type="protein sequence ID" value="MRX53984.1"/>
    <property type="molecule type" value="Genomic_DNA"/>
</dbReference>
<sequence>MESFIIWMGGIHVRVHINQLSEGCILSKDVFSMSHKPLMRSQTILNQDFLQILQAFLINEVEVEPYFVNGIAFKPAGVILDSSAAEKTANSKQSTHFEELYKNAVQAFKQLYLDWQSGALVDISKIRNLLIPVVEQGLKEPDKIFKTYQYTKDDDHLYHHSVSAGLVSAYLGKSMGFSYGDTTQVAMTGLLCDCGITKVEQGFLTKKTALTDKEFKEIKQHPVHSYKMLKNIVSLKEAVKLGVLQHHERLDGSGYPLGAKADQLHPFGKIAALAHAYQAMVSERPHRSKQSPFKVLEQLMQDEFGKFDLKALNELKKGLLKLSSGTTVRLSDGRIAVIVFIEDKDPTRPLVKIEGTEEILALKGQSHLFIEEII</sequence>
<dbReference type="PANTHER" id="PTHR43155">
    <property type="entry name" value="CYCLIC DI-GMP PHOSPHODIESTERASE PA4108-RELATED"/>
    <property type="match status" value="1"/>
</dbReference>
<evidence type="ECO:0000313" key="2">
    <source>
        <dbReference type="EMBL" id="MRX53984.1"/>
    </source>
</evidence>
<keyword evidence="3" id="KW-1185">Reference proteome</keyword>
<dbReference type="SUPFAM" id="SSF109604">
    <property type="entry name" value="HD-domain/PDEase-like"/>
    <property type="match status" value="1"/>
</dbReference>
<dbReference type="InterPro" id="IPR037522">
    <property type="entry name" value="HD_GYP_dom"/>
</dbReference>
<proteinExistence type="predicted"/>
<accession>A0A6I2M9D7</accession>
<dbReference type="CDD" id="cd00077">
    <property type="entry name" value="HDc"/>
    <property type="match status" value="1"/>
</dbReference>
<feature type="domain" description="HD-GYP" evidence="1">
    <location>
        <begin position="135"/>
        <end position="331"/>
    </location>
</feature>
<comment type="caution">
    <text evidence="2">The sequence shown here is derived from an EMBL/GenBank/DDBJ whole genome shotgun (WGS) entry which is preliminary data.</text>
</comment>
<name>A0A6I2M9D7_9BACI</name>
<dbReference type="Pfam" id="PF13487">
    <property type="entry name" value="HD_5"/>
    <property type="match status" value="1"/>
</dbReference>
<dbReference type="PROSITE" id="PS51832">
    <property type="entry name" value="HD_GYP"/>
    <property type="match status" value="1"/>
</dbReference>
<dbReference type="AlphaFoldDB" id="A0A6I2M9D7"/>
<dbReference type="Proteomes" id="UP000441585">
    <property type="component" value="Unassembled WGS sequence"/>
</dbReference>
<gene>
    <name evidence="2" type="ORF">GJU41_08360</name>
</gene>
<dbReference type="InterPro" id="IPR003607">
    <property type="entry name" value="HD/PDEase_dom"/>
</dbReference>
<protein>
    <submittedName>
        <fullName evidence="2">HD domain-containing protein</fullName>
    </submittedName>
</protein>
<reference evidence="2 3" key="1">
    <citation type="submission" date="2019-11" db="EMBL/GenBank/DDBJ databases">
        <title>Bacillus idriensis genome.</title>
        <authorList>
            <person name="Konopka E.N."/>
            <person name="Newman J.D."/>
        </authorList>
    </citation>
    <scope>NUCLEOTIDE SEQUENCE [LARGE SCALE GENOMIC DNA]</scope>
    <source>
        <strain evidence="2 3">DSM 19097</strain>
    </source>
</reference>
<dbReference type="PANTHER" id="PTHR43155:SF2">
    <property type="entry name" value="CYCLIC DI-GMP PHOSPHODIESTERASE PA4108"/>
    <property type="match status" value="1"/>
</dbReference>